<dbReference type="PIRSF" id="PIRSF000124">
    <property type="entry name" value="UDPglc_GDPman_dh"/>
    <property type="match status" value="1"/>
</dbReference>
<evidence type="ECO:0000256" key="8">
    <source>
        <dbReference type="PIRSR" id="PIRSR500134-1"/>
    </source>
</evidence>
<dbReference type="InterPro" id="IPR036291">
    <property type="entry name" value="NAD(P)-bd_dom_sf"/>
</dbReference>
<feature type="binding site" evidence="9">
    <location>
        <position position="203"/>
    </location>
    <ligand>
        <name>substrate</name>
    </ligand>
</feature>
<comment type="similarity">
    <text evidence="2 7">Belongs to the UDP-glucose/GDP-mannose dehydrogenase family.</text>
</comment>
<evidence type="ECO:0000256" key="3">
    <source>
        <dbReference type="ARBA" id="ARBA00012954"/>
    </source>
</evidence>
<dbReference type="GO" id="GO:0000271">
    <property type="term" value="P:polysaccharide biosynthetic process"/>
    <property type="evidence" value="ECO:0007669"/>
    <property type="project" value="InterPro"/>
</dbReference>
<dbReference type="SUPFAM" id="SSF51735">
    <property type="entry name" value="NAD(P)-binding Rossmann-fold domains"/>
    <property type="match status" value="1"/>
</dbReference>
<dbReference type="InterPro" id="IPR014027">
    <property type="entry name" value="UDP-Glc/GDP-Man_DH_C"/>
</dbReference>
<feature type="binding site" evidence="10">
    <location>
        <position position="120"/>
    </location>
    <ligand>
        <name>NAD(+)</name>
        <dbReference type="ChEBI" id="CHEBI:57540"/>
    </ligand>
</feature>
<feature type="domain" description="UDP-glucose/GDP-mannose dehydrogenase C-terminal" evidence="11">
    <location>
        <begin position="312"/>
        <end position="413"/>
    </location>
</feature>
<keyword evidence="4 7" id="KW-0560">Oxidoreductase</keyword>
<dbReference type="RefSeq" id="WP_110610401.1">
    <property type="nucleotide sequence ID" value="NZ_PDOD01000003.1"/>
</dbReference>
<dbReference type="EMBL" id="PDOD01000003">
    <property type="protein sequence ID" value="PYZ92853.1"/>
    <property type="molecule type" value="Genomic_DNA"/>
</dbReference>
<dbReference type="GO" id="GO:0003979">
    <property type="term" value="F:UDP-glucose 6-dehydrogenase activity"/>
    <property type="evidence" value="ECO:0007669"/>
    <property type="project" value="UniProtKB-EC"/>
</dbReference>
<dbReference type="SUPFAM" id="SSF48179">
    <property type="entry name" value="6-phosphogluconate dehydrogenase C-terminal domain-like"/>
    <property type="match status" value="1"/>
</dbReference>
<dbReference type="EC" id="1.1.1.22" evidence="3 7"/>
<feature type="binding site" evidence="10">
    <location>
        <position position="30"/>
    </location>
    <ligand>
        <name>NAD(+)</name>
        <dbReference type="ChEBI" id="CHEBI:57540"/>
    </ligand>
</feature>
<gene>
    <name evidence="12" type="ORF">CR194_14505</name>
</gene>
<dbReference type="PANTHER" id="PTHR43750:SF3">
    <property type="entry name" value="UDP-GLUCOSE 6-DEHYDROGENASE TUAD"/>
    <property type="match status" value="1"/>
</dbReference>
<evidence type="ECO:0000256" key="10">
    <source>
        <dbReference type="PIRSR" id="PIRSR500134-3"/>
    </source>
</evidence>
<dbReference type="Pfam" id="PF00984">
    <property type="entry name" value="UDPG_MGDP_dh"/>
    <property type="match status" value="1"/>
</dbReference>
<protein>
    <recommendedName>
        <fullName evidence="3 7">UDP-glucose 6-dehydrogenase</fullName>
        <ecNumber evidence="3 7">1.1.1.22</ecNumber>
    </recommendedName>
</protein>
<evidence type="ECO:0000256" key="7">
    <source>
        <dbReference type="PIRNR" id="PIRNR000124"/>
    </source>
</evidence>
<dbReference type="PIRSF" id="PIRSF500134">
    <property type="entry name" value="UDPglc_DH_bac"/>
    <property type="match status" value="1"/>
</dbReference>
<dbReference type="InterPro" id="IPR017476">
    <property type="entry name" value="UDP-Glc/GDP-Man"/>
</dbReference>
<dbReference type="InterPro" id="IPR028357">
    <property type="entry name" value="UDPglc_DH_bac"/>
</dbReference>
<reference evidence="12 13" key="1">
    <citation type="submission" date="2017-10" db="EMBL/GenBank/DDBJ databases">
        <title>Bacillus sp. nov., a halophilic bacterium isolated from a Keqin Lake.</title>
        <authorList>
            <person name="Wang H."/>
        </authorList>
    </citation>
    <scope>NUCLEOTIDE SEQUENCE [LARGE SCALE GENOMIC DNA]</scope>
    <source>
        <strain evidence="12 13">KQ-12</strain>
    </source>
</reference>
<accession>A0A323TJL5</accession>
<dbReference type="AlphaFoldDB" id="A0A323TJL5"/>
<dbReference type="Gene3D" id="1.20.5.100">
    <property type="entry name" value="Cytochrome c1, transmembrane anchor, C-terminal"/>
    <property type="match status" value="1"/>
</dbReference>
<feature type="binding site" evidence="9">
    <location>
        <begin position="248"/>
        <end position="252"/>
    </location>
    <ligand>
        <name>substrate</name>
    </ligand>
</feature>
<comment type="pathway">
    <text evidence="1">Nucleotide-sugar biosynthesis; UDP-alpha-D-glucuronate biosynthesis; UDP-alpha-D-glucuronate from UDP-alpha-D-glucose: step 1/1.</text>
</comment>
<comment type="catalytic activity">
    <reaction evidence="6 7">
        <text>UDP-alpha-D-glucose + 2 NAD(+) + H2O = UDP-alpha-D-glucuronate + 2 NADH + 3 H(+)</text>
        <dbReference type="Rhea" id="RHEA:23596"/>
        <dbReference type="ChEBI" id="CHEBI:15377"/>
        <dbReference type="ChEBI" id="CHEBI:15378"/>
        <dbReference type="ChEBI" id="CHEBI:57540"/>
        <dbReference type="ChEBI" id="CHEBI:57945"/>
        <dbReference type="ChEBI" id="CHEBI:58052"/>
        <dbReference type="ChEBI" id="CHEBI:58885"/>
        <dbReference type="EC" id="1.1.1.22"/>
    </reaction>
</comment>
<dbReference type="GO" id="GO:0006065">
    <property type="term" value="P:UDP-glucuronate biosynthetic process"/>
    <property type="evidence" value="ECO:0007669"/>
    <property type="project" value="UniProtKB-UniPathway"/>
</dbReference>
<keyword evidence="5 7" id="KW-0520">NAD</keyword>
<feature type="binding site" evidence="10">
    <location>
        <position position="262"/>
    </location>
    <ligand>
        <name>NAD(+)</name>
        <dbReference type="ChEBI" id="CHEBI:57540"/>
    </ligand>
</feature>
<proteinExistence type="inferred from homology"/>
<evidence type="ECO:0000313" key="13">
    <source>
        <dbReference type="Proteomes" id="UP000248214"/>
    </source>
</evidence>
<evidence type="ECO:0000256" key="5">
    <source>
        <dbReference type="ARBA" id="ARBA00023027"/>
    </source>
</evidence>
<dbReference type="InterPro" id="IPR036220">
    <property type="entry name" value="UDP-Glc/GDP-Man_DH_C_sf"/>
</dbReference>
<dbReference type="InterPro" id="IPR014026">
    <property type="entry name" value="UDP-Glc/GDP-Man_DH_dimer"/>
</dbReference>
<keyword evidence="13" id="KW-1185">Reference proteome</keyword>
<feature type="binding site" evidence="10">
    <location>
        <position position="326"/>
    </location>
    <ligand>
        <name>NAD(+)</name>
        <dbReference type="ChEBI" id="CHEBI:57540"/>
    </ligand>
</feature>
<dbReference type="InterPro" id="IPR008927">
    <property type="entry name" value="6-PGluconate_DH-like_C_sf"/>
</dbReference>
<feature type="binding site" evidence="10">
    <location>
        <position position="35"/>
    </location>
    <ligand>
        <name>NAD(+)</name>
        <dbReference type="ChEBI" id="CHEBI:57540"/>
    </ligand>
</feature>
<name>A0A323TJL5_9BACI</name>
<evidence type="ECO:0000256" key="4">
    <source>
        <dbReference type="ARBA" id="ARBA00023002"/>
    </source>
</evidence>
<dbReference type="NCBIfam" id="TIGR03026">
    <property type="entry name" value="NDP-sugDHase"/>
    <property type="match status" value="1"/>
</dbReference>
<dbReference type="PANTHER" id="PTHR43750">
    <property type="entry name" value="UDP-GLUCOSE 6-DEHYDROGENASE TUAD"/>
    <property type="match status" value="1"/>
</dbReference>
<evidence type="ECO:0000256" key="6">
    <source>
        <dbReference type="ARBA" id="ARBA00047473"/>
    </source>
</evidence>
<feature type="binding site" evidence="9">
    <location>
        <begin position="151"/>
        <end position="154"/>
    </location>
    <ligand>
        <name>substrate</name>
    </ligand>
</feature>
<evidence type="ECO:0000256" key="1">
    <source>
        <dbReference type="ARBA" id="ARBA00004701"/>
    </source>
</evidence>
<evidence type="ECO:0000256" key="2">
    <source>
        <dbReference type="ARBA" id="ARBA00006601"/>
    </source>
</evidence>
<dbReference type="Proteomes" id="UP000248214">
    <property type="component" value="Unassembled WGS sequence"/>
</dbReference>
<dbReference type="Pfam" id="PF03720">
    <property type="entry name" value="UDPG_MGDP_dh_C"/>
    <property type="match status" value="1"/>
</dbReference>
<dbReference type="SMART" id="SM00984">
    <property type="entry name" value="UDPG_MGDP_dh_C"/>
    <property type="match status" value="1"/>
</dbReference>
<dbReference type="UniPathway" id="UPA00038">
    <property type="reaction ID" value="UER00491"/>
</dbReference>
<feature type="active site" description="Nucleophile" evidence="8">
    <location>
        <position position="259"/>
    </location>
</feature>
<evidence type="ECO:0000313" key="12">
    <source>
        <dbReference type="EMBL" id="PYZ92853.1"/>
    </source>
</evidence>
<dbReference type="Gene3D" id="3.40.50.720">
    <property type="entry name" value="NAD(P)-binding Rossmann-like Domain"/>
    <property type="match status" value="2"/>
</dbReference>
<feature type="binding site" evidence="9">
    <location>
        <position position="256"/>
    </location>
    <ligand>
        <name>substrate</name>
    </ligand>
</feature>
<evidence type="ECO:0000256" key="9">
    <source>
        <dbReference type="PIRSR" id="PIRSR500134-2"/>
    </source>
</evidence>
<feature type="binding site" evidence="10">
    <location>
        <position position="154"/>
    </location>
    <ligand>
        <name>NAD(+)</name>
        <dbReference type="ChEBI" id="CHEBI:57540"/>
    </ligand>
</feature>
<dbReference type="GO" id="GO:0051287">
    <property type="term" value="F:NAD binding"/>
    <property type="evidence" value="ECO:0007669"/>
    <property type="project" value="InterPro"/>
</dbReference>
<dbReference type="OrthoDB" id="9803238at2"/>
<dbReference type="SUPFAM" id="SSF52413">
    <property type="entry name" value="UDP-glucose/GDP-mannose dehydrogenase C-terminal domain"/>
    <property type="match status" value="1"/>
</dbReference>
<sequence length="429" mass="48157">MNVLFIGMGYVGTTMGLVLANKGHTVTGLDINKEKIDTLNKGEVYFYEPGLQEMLATELNKRIFFTTNAKEAVEENDLIFITVGTPSLDDGSADLIYVKEAAKLIRKYRNSEKVVIVKSTVPIGTTEKVHEWINQNGDKKPLVKTVMNPEFLREGSALDDALNPDRIVIGSNDVHAASQMNKLYQNWSCPFLHTTPKAAEMIKYASNSFLATKISFINEIAKLCDTIDVNIQDVSKGMGLDDRIGPQFLQAGLGYGGSCFPKDVRELLVTADQNQMPLEILKKVDEVNKNQANYFIGKIKKRIPSLKKKKVVVYGLSFKPNTDDIRESVSYSILEQLIEEKAEIVVHDPIVKLSSQWLNKGVVQCDDAYEAAKCAEVILICTDWNHYKNLDWLKVRNVVSNPVIFDGRNTLNGEDIKKYQFHYEGIGFC</sequence>
<dbReference type="Pfam" id="PF03721">
    <property type="entry name" value="UDPG_MGDP_dh_N"/>
    <property type="match status" value="1"/>
</dbReference>
<organism evidence="12 13">
    <name type="scientific">Salipaludibacillus keqinensis</name>
    <dbReference type="NCBI Taxonomy" id="2045207"/>
    <lineage>
        <taxon>Bacteria</taxon>
        <taxon>Bacillati</taxon>
        <taxon>Bacillota</taxon>
        <taxon>Bacilli</taxon>
        <taxon>Bacillales</taxon>
        <taxon>Bacillaceae</taxon>
    </lineage>
</organism>
<feature type="binding site" evidence="10">
    <location>
        <position position="85"/>
    </location>
    <ligand>
        <name>NAD(+)</name>
        <dbReference type="ChEBI" id="CHEBI:57540"/>
    </ligand>
</feature>
<feature type="binding site" evidence="9">
    <location>
        <position position="319"/>
    </location>
    <ligand>
        <name>substrate</name>
    </ligand>
</feature>
<comment type="caution">
    <text evidence="12">The sequence shown here is derived from an EMBL/GenBank/DDBJ whole genome shotgun (WGS) entry which is preliminary data.</text>
</comment>
<dbReference type="InterPro" id="IPR001732">
    <property type="entry name" value="UDP-Glc/GDP-Man_DH_N"/>
</dbReference>
<evidence type="ECO:0000259" key="11">
    <source>
        <dbReference type="SMART" id="SM00984"/>
    </source>
</evidence>